<evidence type="ECO:0000256" key="4">
    <source>
        <dbReference type="ARBA" id="ARBA00023125"/>
    </source>
</evidence>
<dbReference type="GO" id="GO:0003677">
    <property type="term" value="F:DNA binding"/>
    <property type="evidence" value="ECO:0007669"/>
    <property type="project" value="UniProtKB-UniRule"/>
</dbReference>
<dbReference type="SUPFAM" id="SSF46689">
    <property type="entry name" value="Homeodomain-like"/>
    <property type="match status" value="1"/>
</dbReference>
<feature type="domain" description="Homeobox" evidence="12">
    <location>
        <begin position="32"/>
        <end position="97"/>
    </location>
</feature>
<dbReference type="AlphaFoldDB" id="A0AAD8J5P6"/>
<dbReference type="EMBL" id="JAUIZM010000002">
    <property type="protein sequence ID" value="KAK1397349.1"/>
    <property type="molecule type" value="Genomic_DNA"/>
</dbReference>
<dbReference type="PANTHER" id="PTHR46998:SF2">
    <property type="entry name" value="WUSCHEL-RELATED HOMEOBOX 11"/>
    <property type="match status" value="1"/>
</dbReference>
<dbReference type="PROSITE" id="PS50071">
    <property type="entry name" value="HOMEOBOX_2"/>
    <property type="match status" value="1"/>
</dbReference>
<dbReference type="SMART" id="SM00389">
    <property type="entry name" value="HOX"/>
    <property type="match status" value="1"/>
</dbReference>
<reference evidence="13" key="1">
    <citation type="submission" date="2023-02" db="EMBL/GenBank/DDBJ databases">
        <title>Genome of toxic invasive species Heracleum sosnowskyi carries increased number of genes despite the absence of recent whole-genome duplications.</title>
        <authorList>
            <person name="Schelkunov M."/>
            <person name="Shtratnikova V."/>
            <person name="Makarenko M."/>
            <person name="Klepikova A."/>
            <person name="Omelchenko D."/>
            <person name="Novikova G."/>
            <person name="Obukhova E."/>
            <person name="Bogdanov V."/>
            <person name="Penin A."/>
            <person name="Logacheva M."/>
        </authorList>
    </citation>
    <scope>NUCLEOTIDE SEQUENCE</scope>
    <source>
        <strain evidence="13">Hsosn_3</strain>
        <tissue evidence="13">Leaf</tissue>
    </source>
</reference>
<evidence type="ECO:0000313" key="14">
    <source>
        <dbReference type="Proteomes" id="UP001237642"/>
    </source>
</evidence>
<keyword evidence="4 9" id="KW-0238">DNA-binding</keyword>
<dbReference type="GO" id="GO:0003700">
    <property type="term" value="F:DNA-binding transcription factor activity"/>
    <property type="evidence" value="ECO:0007669"/>
    <property type="project" value="InterPro"/>
</dbReference>
<reference evidence="13" key="2">
    <citation type="submission" date="2023-05" db="EMBL/GenBank/DDBJ databases">
        <authorList>
            <person name="Schelkunov M.I."/>
        </authorList>
    </citation>
    <scope>NUCLEOTIDE SEQUENCE</scope>
    <source>
        <strain evidence="13">Hsosn_3</strain>
        <tissue evidence="13">Leaf</tissue>
    </source>
</reference>
<keyword evidence="3" id="KW-0805">Transcription regulation</keyword>
<proteinExistence type="inferred from homology"/>
<accession>A0AAD8J5P6</accession>
<comment type="subcellular location">
    <subcellularLocation>
        <location evidence="1 9 10">Nucleus</location>
    </subcellularLocation>
</comment>
<keyword evidence="7 9" id="KW-0539">Nucleus</keyword>
<feature type="compositionally biased region" description="Low complexity" evidence="11">
    <location>
        <begin position="7"/>
        <end position="28"/>
    </location>
</feature>
<dbReference type="GO" id="GO:0048830">
    <property type="term" value="P:adventitious root development"/>
    <property type="evidence" value="ECO:0007669"/>
    <property type="project" value="InterPro"/>
</dbReference>
<protein>
    <submittedName>
        <fullName evidence="13">Homeobox domain-containing protein</fullName>
    </submittedName>
</protein>
<dbReference type="InterPro" id="IPR009057">
    <property type="entry name" value="Homeodomain-like_sf"/>
</dbReference>
<evidence type="ECO:0000256" key="7">
    <source>
        <dbReference type="ARBA" id="ARBA00023242"/>
    </source>
</evidence>
<comment type="caution">
    <text evidence="13">The sequence shown here is derived from an EMBL/GenBank/DDBJ whole genome shotgun (WGS) entry which is preliminary data.</text>
</comment>
<dbReference type="PANTHER" id="PTHR46998">
    <property type="entry name" value="WUSCHEL-RELATED HOMEOBOX 11"/>
    <property type="match status" value="1"/>
</dbReference>
<organism evidence="13 14">
    <name type="scientific">Heracleum sosnowskyi</name>
    <dbReference type="NCBI Taxonomy" id="360622"/>
    <lineage>
        <taxon>Eukaryota</taxon>
        <taxon>Viridiplantae</taxon>
        <taxon>Streptophyta</taxon>
        <taxon>Embryophyta</taxon>
        <taxon>Tracheophyta</taxon>
        <taxon>Spermatophyta</taxon>
        <taxon>Magnoliopsida</taxon>
        <taxon>eudicotyledons</taxon>
        <taxon>Gunneridae</taxon>
        <taxon>Pentapetalae</taxon>
        <taxon>asterids</taxon>
        <taxon>campanulids</taxon>
        <taxon>Apiales</taxon>
        <taxon>Apiaceae</taxon>
        <taxon>Apioideae</taxon>
        <taxon>apioid superclade</taxon>
        <taxon>Tordylieae</taxon>
        <taxon>Tordyliinae</taxon>
        <taxon>Heracleum</taxon>
    </lineage>
</organism>
<evidence type="ECO:0000256" key="11">
    <source>
        <dbReference type="SAM" id="MobiDB-lite"/>
    </source>
</evidence>
<keyword evidence="2" id="KW-0217">Developmental protein</keyword>
<evidence type="ECO:0000256" key="2">
    <source>
        <dbReference type="ARBA" id="ARBA00022473"/>
    </source>
</evidence>
<dbReference type="InterPro" id="IPR001356">
    <property type="entry name" value="HD"/>
</dbReference>
<dbReference type="InterPro" id="IPR044558">
    <property type="entry name" value="WOX11-like"/>
</dbReference>
<dbReference type="Proteomes" id="UP001237642">
    <property type="component" value="Unassembled WGS sequence"/>
</dbReference>
<feature type="region of interest" description="Disordered" evidence="11">
    <location>
        <begin position="1"/>
        <end position="38"/>
    </location>
</feature>
<keyword evidence="6" id="KW-0804">Transcription</keyword>
<dbReference type="Gene3D" id="1.10.10.60">
    <property type="entry name" value="Homeodomain-like"/>
    <property type="match status" value="1"/>
</dbReference>
<feature type="DNA-binding region" description="Homeobox" evidence="9">
    <location>
        <begin position="34"/>
        <end position="98"/>
    </location>
</feature>
<evidence type="ECO:0000256" key="1">
    <source>
        <dbReference type="ARBA" id="ARBA00004123"/>
    </source>
</evidence>
<comment type="similarity">
    <text evidence="8">Belongs to the WUS homeobox family.</text>
</comment>
<name>A0AAD8J5P6_9APIA</name>
<gene>
    <name evidence="13" type="ORF">POM88_007212</name>
</gene>
<sequence length="248" mass="27874">MQDGHHQQQAAPSPNRPNNRSSASGSGSKTSNETGRVRWKPTAQQITILDHIFNSGTVNPPKDVTTNIRKQLEQFGPVEDVNIFYWFQNRRSRWSRRLRQMRSDSTAAVDPISCNANNHIHFSPPVFNFEPSPQSSFYPHSNDNFHIHNSSSSTIYNYEQNSDVSSSVSMFPDATNHPYMPNHPGPAGLGSIRVFINGKATKLPTRPVDMRGMFGQDLILVHPTGVPVNEFGYDLQHGESYFLVPRPT</sequence>
<evidence type="ECO:0000256" key="6">
    <source>
        <dbReference type="ARBA" id="ARBA00023163"/>
    </source>
</evidence>
<evidence type="ECO:0000256" key="5">
    <source>
        <dbReference type="ARBA" id="ARBA00023155"/>
    </source>
</evidence>
<evidence type="ECO:0000256" key="10">
    <source>
        <dbReference type="RuleBase" id="RU000682"/>
    </source>
</evidence>
<evidence type="ECO:0000313" key="13">
    <source>
        <dbReference type="EMBL" id="KAK1397349.1"/>
    </source>
</evidence>
<evidence type="ECO:0000259" key="12">
    <source>
        <dbReference type="PROSITE" id="PS50071"/>
    </source>
</evidence>
<keyword evidence="14" id="KW-1185">Reference proteome</keyword>
<evidence type="ECO:0000256" key="9">
    <source>
        <dbReference type="PROSITE-ProRule" id="PRU00108"/>
    </source>
</evidence>
<keyword evidence="5 9" id="KW-0371">Homeobox</keyword>
<dbReference type="Pfam" id="PF00046">
    <property type="entry name" value="Homeodomain"/>
    <property type="match status" value="1"/>
</dbReference>
<evidence type="ECO:0000256" key="8">
    <source>
        <dbReference type="ARBA" id="ARBA00024040"/>
    </source>
</evidence>
<evidence type="ECO:0000256" key="3">
    <source>
        <dbReference type="ARBA" id="ARBA00023015"/>
    </source>
</evidence>
<dbReference type="GO" id="GO:0005634">
    <property type="term" value="C:nucleus"/>
    <property type="evidence" value="ECO:0007669"/>
    <property type="project" value="UniProtKB-SubCell"/>
</dbReference>